<dbReference type="Proteomes" id="UP000011958">
    <property type="component" value="Unassembled WGS sequence"/>
</dbReference>
<dbReference type="GO" id="GO:0005085">
    <property type="term" value="F:guanyl-nucleotide exchange factor activity"/>
    <property type="evidence" value="ECO:0007669"/>
    <property type="project" value="InterPro"/>
</dbReference>
<sequence length="571" mass="67030">MKDSERTLNDEKRNNELIVKEKEHCEEYFDEFNLSKYQRCLERKPSIQTEKTHILGTFSSLMDEKCMEVTYSDFLDKKSIDMSIISETNLFQRITLDYPKSTSEDSEKEKNMDSVFSNNRRNNMFYKKDLEKDIKENHFENVLTFKLESKLLRNLDFRKFVNQLRCKSAISIAKYMKSFIYEFLQKPWTIKEKVKIIHDFLRFIYLKMQLVEPWINTSEIEFDNAKEGMEKLITIRLYEQIFSPAISYLLDDDISGHSDDLERDRIIQEKISMFNWIREEHIEIPYTNLNKKFLELAGQELLKINAYRSPRDKIFCILNCSKVIFGLLRYAKIEESADKFIPTLILIILKTNPEHLISNIQYISRFRNPDKLSGESEYYFSSLIAAVAFIENLNKSSLTISNEEFEKNLEHSIIRISQQKNKDDRIKNAQSMTFALLEPAKEYIASKSSDVFRNIQKPLLSLGKIFMDQNTEKSYQPIIKQLSSNQIPQNIISTTNLDEKRLMLSKINTQFPMSEIATVQETQVEIESEMLNFLSQMFPSVDLDVIGIIIDSENGKINPTIDVLLTISSNI</sequence>
<dbReference type="GeneID" id="19894808"/>
<dbReference type="AlphaFoldDB" id="M7NTH7"/>
<dbReference type="InterPro" id="IPR009060">
    <property type="entry name" value="UBA-like_sf"/>
</dbReference>
<dbReference type="EMBL" id="AFWA02000006">
    <property type="protein sequence ID" value="EMR10396.1"/>
    <property type="molecule type" value="Genomic_DNA"/>
</dbReference>
<protein>
    <recommendedName>
        <fullName evidence="5">VPS9 domain-containing protein</fullName>
    </recommendedName>
</protein>
<dbReference type="PROSITE" id="PS51205">
    <property type="entry name" value="VPS9"/>
    <property type="match status" value="1"/>
</dbReference>
<dbReference type="GO" id="GO:0030139">
    <property type="term" value="C:endocytic vesicle"/>
    <property type="evidence" value="ECO:0007669"/>
    <property type="project" value="TreeGrafter"/>
</dbReference>
<accession>M7NTH7</accession>
<dbReference type="VEuPathDB" id="FungiDB:PNEG_01111"/>
<name>M7NTH7_PNEMU</name>
<dbReference type="Gene3D" id="1.20.1050.80">
    <property type="entry name" value="VPS9 domain"/>
    <property type="match status" value="1"/>
</dbReference>
<evidence type="ECO:0000313" key="4">
    <source>
        <dbReference type="Proteomes" id="UP000011958"/>
    </source>
</evidence>
<dbReference type="Pfam" id="PF02204">
    <property type="entry name" value="VPS9"/>
    <property type="match status" value="1"/>
</dbReference>
<keyword evidence="4" id="KW-1185">Reference proteome</keyword>
<dbReference type="CDD" id="cd14279">
    <property type="entry name" value="CUE"/>
    <property type="match status" value="1"/>
</dbReference>
<dbReference type="GO" id="GO:0005829">
    <property type="term" value="C:cytosol"/>
    <property type="evidence" value="ECO:0007669"/>
    <property type="project" value="TreeGrafter"/>
</dbReference>
<dbReference type="SUPFAM" id="SSF46934">
    <property type="entry name" value="UBA-like"/>
    <property type="match status" value="1"/>
</dbReference>
<dbReference type="SMART" id="SM00167">
    <property type="entry name" value="VPS9"/>
    <property type="match status" value="1"/>
</dbReference>
<dbReference type="Pfam" id="PF02845">
    <property type="entry name" value="CUE"/>
    <property type="match status" value="1"/>
</dbReference>
<dbReference type="GO" id="GO:0016192">
    <property type="term" value="P:vesicle-mediated transport"/>
    <property type="evidence" value="ECO:0007669"/>
    <property type="project" value="InterPro"/>
</dbReference>
<comment type="caution">
    <text evidence="3">The sequence shown here is derived from an EMBL/GenBank/DDBJ whole genome shotgun (WGS) entry which is preliminary data.</text>
</comment>
<dbReference type="InterPro" id="IPR003892">
    <property type="entry name" value="CUE"/>
</dbReference>
<dbReference type="PANTHER" id="PTHR23101">
    <property type="entry name" value="RAB GDP/GTP EXCHANGE FACTOR"/>
    <property type="match status" value="1"/>
</dbReference>
<reference evidence="4" key="1">
    <citation type="journal article" date="2016" name="Nat. Commun.">
        <title>Genome analysis of three Pneumocystis species reveals adaptation mechanisms to life exclusively in mammalian hosts.</title>
        <authorList>
            <person name="Ma L."/>
            <person name="Chen Z."/>
            <person name="Huang D.W."/>
            <person name="Kutty G."/>
            <person name="Ishihara M."/>
            <person name="Wang H."/>
            <person name="Abouelleil A."/>
            <person name="Bishop L."/>
            <person name="Davey E."/>
            <person name="Deng R."/>
            <person name="Deng X."/>
            <person name="Fan L."/>
            <person name="Fantoni G."/>
            <person name="Fitzgerald M."/>
            <person name="Gogineni E."/>
            <person name="Goldberg J.M."/>
            <person name="Handley G."/>
            <person name="Hu X."/>
            <person name="Huber C."/>
            <person name="Jiao X."/>
            <person name="Jones K."/>
            <person name="Levin J.Z."/>
            <person name="Liu Y."/>
            <person name="Macdonald P."/>
            <person name="Melnikov A."/>
            <person name="Raley C."/>
            <person name="Sassi M."/>
            <person name="Sherman B.T."/>
            <person name="Song X."/>
            <person name="Sykes S."/>
            <person name="Tran B."/>
            <person name="Walsh L."/>
            <person name="Xia Y."/>
            <person name="Yang J."/>
            <person name="Young S."/>
            <person name="Zeng Q."/>
            <person name="Zheng X."/>
            <person name="Stephens R."/>
            <person name="Nusbaum C."/>
            <person name="Birren B.W."/>
            <person name="Azadi P."/>
            <person name="Lempicki R.A."/>
            <person name="Cuomo C.A."/>
            <person name="Kovacs J.A."/>
        </authorList>
    </citation>
    <scope>NUCLEOTIDE SEQUENCE [LARGE SCALE GENOMIC DNA]</scope>
    <source>
        <strain evidence="4">B123</strain>
    </source>
</reference>
<dbReference type="Pfam" id="PF18151">
    <property type="entry name" value="DUF5601"/>
    <property type="match status" value="1"/>
</dbReference>
<dbReference type="GO" id="GO:0043130">
    <property type="term" value="F:ubiquitin binding"/>
    <property type="evidence" value="ECO:0007669"/>
    <property type="project" value="InterPro"/>
</dbReference>
<dbReference type="SMART" id="SM00546">
    <property type="entry name" value="CUE"/>
    <property type="match status" value="1"/>
</dbReference>
<proteinExistence type="predicted"/>
<evidence type="ECO:0000259" key="1">
    <source>
        <dbReference type="PROSITE" id="PS51140"/>
    </source>
</evidence>
<dbReference type="GO" id="GO:0031267">
    <property type="term" value="F:small GTPase binding"/>
    <property type="evidence" value="ECO:0007669"/>
    <property type="project" value="TreeGrafter"/>
</dbReference>
<dbReference type="InterPro" id="IPR037191">
    <property type="entry name" value="VPS9_dom_sf"/>
</dbReference>
<dbReference type="eggNOG" id="KOG2319">
    <property type="taxonomic scope" value="Eukaryota"/>
</dbReference>
<evidence type="ECO:0000313" key="3">
    <source>
        <dbReference type="EMBL" id="EMR10396.1"/>
    </source>
</evidence>
<dbReference type="STRING" id="1069680.M7NTH7"/>
<gene>
    <name evidence="3" type="ORF">PNEG_01111</name>
</gene>
<dbReference type="InterPro" id="IPR045046">
    <property type="entry name" value="Vps9-like"/>
</dbReference>
<organism evidence="3 4">
    <name type="scientific">Pneumocystis murina (strain B123)</name>
    <name type="common">Mouse pneumocystis pneumonia agent</name>
    <name type="synonym">Pneumocystis carinii f. sp. muris</name>
    <dbReference type="NCBI Taxonomy" id="1069680"/>
    <lineage>
        <taxon>Eukaryota</taxon>
        <taxon>Fungi</taxon>
        <taxon>Dikarya</taxon>
        <taxon>Ascomycota</taxon>
        <taxon>Taphrinomycotina</taxon>
        <taxon>Pneumocystomycetes</taxon>
        <taxon>Pneumocystaceae</taxon>
        <taxon>Pneumocystis</taxon>
    </lineage>
</organism>
<feature type="domain" description="CUE" evidence="1">
    <location>
        <begin position="526"/>
        <end position="569"/>
    </location>
</feature>
<dbReference type="InterPro" id="IPR041545">
    <property type="entry name" value="DUF5601"/>
</dbReference>
<dbReference type="PANTHER" id="PTHR23101:SF25">
    <property type="entry name" value="GTPASE-ACTIVATING PROTEIN AND VPS9 DOMAIN-CONTAINING PROTEIN 1"/>
    <property type="match status" value="1"/>
</dbReference>
<dbReference type="HOGENOM" id="CLU_007625_3_3_1"/>
<dbReference type="OrthoDB" id="300289at2759"/>
<dbReference type="Gene3D" id="1.10.246.120">
    <property type="match status" value="1"/>
</dbReference>
<dbReference type="InterPro" id="IPR003123">
    <property type="entry name" value="VPS9"/>
</dbReference>
<evidence type="ECO:0000259" key="2">
    <source>
        <dbReference type="PROSITE" id="PS51205"/>
    </source>
</evidence>
<dbReference type="Gene3D" id="1.10.8.10">
    <property type="entry name" value="DNA helicase RuvA subunit, C-terminal domain"/>
    <property type="match status" value="1"/>
</dbReference>
<dbReference type="RefSeq" id="XP_007873026.1">
    <property type="nucleotide sequence ID" value="XM_007874835.1"/>
</dbReference>
<evidence type="ECO:0008006" key="5">
    <source>
        <dbReference type="Google" id="ProtNLM"/>
    </source>
</evidence>
<dbReference type="SUPFAM" id="SSF109993">
    <property type="entry name" value="VPS9 domain"/>
    <property type="match status" value="1"/>
</dbReference>
<feature type="domain" description="VPS9" evidence="2">
    <location>
        <begin position="261"/>
        <end position="399"/>
    </location>
</feature>
<dbReference type="PROSITE" id="PS51140">
    <property type="entry name" value="CUE"/>
    <property type="match status" value="1"/>
</dbReference>